<sequence length="80" mass="8569">MDAPAGLQQPSEGNPFKHDSPSLIGPRFEHSRLSAGVAAAGFASDSSPGSTRGFDDDPTRALHQHQQDTDAWQLKDTTHD</sequence>
<evidence type="ECO:0000256" key="1">
    <source>
        <dbReference type="SAM" id="MobiDB-lite"/>
    </source>
</evidence>
<protein>
    <submittedName>
        <fullName evidence="2">Uncharacterized protein</fullName>
    </submittedName>
</protein>
<evidence type="ECO:0000313" key="3">
    <source>
        <dbReference type="Proteomes" id="UP000291422"/>
    </source>
</evidence>
<dbReference type="Proteomes" id="UP000291422">
    <property type="component" value="Unassembled WGS sequence"/>
</dbReference>
<gene>
    <name evidence="2" type="ORF">AA0117_g4086</name>
</gene>
<name>A0A4Q4NL16_ALTAL</name>
<proteinExistence type="predicted"/>
<feature type="compositionally biased region" description="Basic and acidic residues" evidence="1">
    <location>
        <begin position="53"/>
        <end position="68"/>
    </location>
</feature>
<dbReference type="EMBL" id="PDXD01000006">
    <property type="protein sequence ID" value="RYN79069.1"/>
    <property type="molecule type" value="Genomic_DNA"/>
</dbReference>
<feature type="region of interest" description="Disordered" evidence="1">
    <location>
        <begin position="1"/>
        <end position="80"/>
    </location>
</feature>
<reference evidence="3" key="1">
    <citation type="journal article" date="2019" name="bioRxiv">
        <title>Genomics, evolutionary history and diagnostics of the Alternaria alternata species group including apple and Asian pear pathotypes.</title>
        <authorList>
            <person name="Armitage A.D."/>
            <person name="Cockerton H.M."/>
            <person name="Sreenivasaprasad S."/>
            <person name="Woodhall J.W."/>
            <person name="Lane C.R."/>
            <person name="Harrison R.J."/>
            <person name="Clarkson J.P."/>
        </authorList>
    </citation>
    <scope>NUCLEOTIDE SEQUENCE [LARGE SCALE GENOMIC DNA]</scope>
    <source>
        <strain evidence="3">FERA 1177</strain>
    </source>
</reference>
<accession>A0A4Q4NL16</accession>
<comment type="caution">
    <text evidence="2">The sequence shown here is derived from an EMBL/GenBank/DDBJ whole genome shotgun (WGS) entry which is preliminary data.</text>
</comment>
<dbReference type="AlphaFoldDB" id="A0A4Q4NL16"/>
<organism evidence="2 3">
    <name type="scientific">Alternaria alternata</name>
    <name type="common">Alternaria rot fungus</name>
    <name type="synonym">Torula alternata</name>
    <dbReference type="NCBI Taxonomy" id="5599"/>
    <lineage>
        <taxon>Eukaryota</taxon>
        <taxon>Fungi</taxon>
        <taxon>Dikarya</taxon>
        <taxon>Ascomycota</taxon>
        <taxon>Pezizomycotina</taxon>
        <taxon>Dothideomycetes</taxon>
        <taxon>Pleosporomycetidae</taxon>
        <taxon>Pleosporales</taxon>
        <taxon>Pleosporineae</taxon>
        <taxon>Pleosporaceae</taxon>
        <taxon>Alternaria</taxon>
        <taxon>Alternaria sect. Alternaria</taxon>
        <taxon>Alternaria alternata complex</taxon>
    </lineage>
</organism>
<evidence type="ECO:0000313" key="2">
    <source>
        <dbReference type="EMBL" id="RYN79069.1"/>
    </source>
</evidence>